<evidence type="ECO:0000313" key="1">
    <source>
        <dbReference type="EMBL" id="JAE09891.1"/>
    </source>
</evidence>
<dbReference type="EMBL" id="GBRH01188005">
    <property type="protein sequence ID" value="JAE09891.1"/>
    <property type="molecule type" value="Transcribed_RNA"/>
</dbReference>
<reference evidence="1" key="2">
    <citation type="journal article" date="2015" name="Data Brief">
        <title>Shoot transcriptome of the giant reed, Arundo donax.</title>
        <authorList>
            <person name="Barrero R.A."/>
            <person name="Guerrero F.D."/>
            <person name="Moolhuijzen P."/>
            <person name="Goolsby J.A."/>
            <person name="Tidwell J."/>
            <person name="Bellgard S.E."/>
            <person name="Bellgard M.I."/>
        </authorList>
    </citation>
    <scope>NUCLEOTIDE SEQUENCE</scope>
    <source>
        <tissue evidence="1">Shoot tissue taken approximately 20 cm above the soil surface</tissue>
    </source>
</reference>
<proteinExistence type="predicted"/>
<sequence>MWRRNATGKYMHRRNFLQFLSLGNFRCIAWSSSELICVGAKASV</sequence>
<name>A0A0A9FID1_ARUDO</name>
<reference evidence="1" key="1">
    <citation type="submission" date="2014-09" db="EMBL/GenBank/DDBJ databases">
        <authorList>
            <person name="Magalhaes I.L.F."/>
            <person name="Oliveira U."/>
            <person name="Santos F.R."/>
            <person name="Vidigal T.H.D.A."/>
            <person name="Brescovit A.D."/>
            <person name="Santos A.J."/>
        </authorList>
    </citation>
    <scope>NUCLEOTIDE SEQUENCE</scope>
    <source>
        <tissue evidence="1">Shoot tissue taken approximately 20 cm above the soil surface</tissue>
    </source>
</reference>
<protein>
    <submittedName>
        <fullName evidence="1">Uncharacterized protein</fullName>
    </submittedName>
</protein>
<dbReference type="AlphaFoldDB" id="A0A0A9FID1"/>
<accession>A0A0A9FID1</accession>
<organism evidence="1">
    <name type="scientific">Arundo donax</name>
    <name type="common">Giant reed</name>
    <name type="synonym">Donax arundinaceus</name>
    <dbReference type="NCBI Taxonomy" id="35708"/>
    <lineage>
        <taxon>Eukaryota</taxon>
        <taxon>Viridiplantae</taxon>
        <taxon>Streptophyta</taxon>
        <taxon>Embryophyta</taxon>
        <taxon>Tracheophyta</taxon>
        <taxon>Spermatophyta</taxon>
        <taxon>Magnoliopsida</taxon>
        <taxon>Liliopsida</taxon>
        <taxon>Poales</taxon>
        <taxon>Poaceae</taxon>
        <taxon>PACMAD clade</taxon>
        <taxon>Arundinoideae</taxon>
        <taxon>Arundineae</taxon>
        <taxon>Arundo</taxon>
    </lineage>
</organism>